<reference evidence="1 2" key="1">
    <citation type="journal article" date="2013" name="Int. J. Syst. Evol. Microbiol.">
        <title>Tumebacillus flagellatus sp. nov., an alpha-amylase/pullulanase-producing bacterium isolated from cassava wastewater.</title>
        <authorList>
            <person name="Wang Q."/>
            <person name="Xie N."/>
            <person name="Qin Y."/>
            <person name="Shen N."/>
            <person name="Zhu J."/>
            <person name="Mi H."/>
            <person name="Huang R."/>
        </authorList>
    </citation>
    <scope>NUCLEOTIDE SEQUENCE [LARGE SCALE GENOMIC DNA]</scope>
    <source>
        <strain evidence="1 2">GST4</strain>
    </source>
</reference>
<sequence>MADRIPGCPLPESITLQERLTQLRGRLVLVESEAGSFEAAPIREVRSNKFYVMDLTVRFDRPFFATVIVPPAEVTPVTAIVRVEGLSPGLGVKSGSLIRIGQDFVEFAADISGTRAVVIAPRNRFVTVTCEELPDE</sequence>
<dbReference type="EMBL" id="JMIR01000008">
    <property type="protein sequence ID" value="KEO83867.1"/>
    <property type="molecule type" value="Genomic_DNA"/>
</dbReference>
<gene>
    <name evidence="1" type="ORF">EL26_08090</name>
</gene>
<protein>
    <submittedName>
        <fullName evidence="1">Uncharacterized protein</fullName>
    </submittedName>
</protein>
<evidence type="ECO:0000313" key="2">
    <source>
        <dbReference type="Proteomes" id="UP000027931"/>
    </source>
</evidence>
<name>A0A074MDD2_9BACL</name>
<comment type="caution">
    <text evidence="1">The sequence shown here is derived from an EMBL/GenBank/DDBJ whole genome shotgun (WGS) entry which is preliminary data.</text>
</comment>
<organism evidence="1 2">
    <name type="scientific">Tumebacillus flagellatus</name>
    <dbReference type="NCBI Taxonomy" id="1157490"/>
    <lineage>
        <taxon>Bacteria</taxon>
        <taxon>Bacillati</taxon>
        <taxon>Bacillota</taxon>
        <taxon>Bacilli</taxon>
        <taxon>Bacillales</taxon>
        <taxon>Alicyclobacillaceae</taxon>
        <taxon>Tumebacillus</taxon>
    </lineage>
</organism>
<evidence type="ECO:0000313" key="1">
    <source>
        <dbReference type="EMBL" id="KEO83867.1"/>
    </source>
</evidence>
<dbReference type="RefSeq" id="WP_038086304.1">
    <property type="nucleotide sequence ID" value="NZ_JMIR01000008.1"/>
</dbReference>
<proteinExistence type="predicted"/>
<dbReference type="OrthoDB" id="2606850at2"/>
<dbReference type="Proteomes" id="UP000027931">
    <property type="component" value="Unassembled WGS sequence"/>
</dbReference>
<accession>A0A074MDD2</accession>
<keyword evidence="2" id="KW-1185">Reference proteome</keyword>
<dbReference type="AlphaFoldDB" id="A0A074MDD2"/>